<dbReference type="InterPro" id="IPR007015">
    <property type="entry name" value="DNA_pol_V/MYBBP1A"/>
</dbReference>
<keyword evidence="5" id="KW-1185">Reference proteome</keyword>
<dbReference type="OrthoDB" id="342531at2759"/>
<name>A0A836CR26_9STRA</name>
<dbReference type="PANTHER" id="PTHR13213:SF2">
    <property type="entry name" value="MYB-BINDING PROTEIN 1A"/>
    <property type="match status" value="1"/>
</dbReference>
<reference evidence="4" key="1">
    <citation type="submission" date="2021-02" db="EMBL/GenBank/DDBJ databases">
        <title>First Annotated Genome of the Yellow-green Alga Tribonema minus.</title>
        <authorList>
            <person name="Mahan K.M."/>
        </authorList>
    </citation>
    <scope>NUCLEOTIDE SEQUENCE</scope>
    <source>
        <strain evidence="4">UTEX B ZZ1240</strain>
    </source>
</reference>
<dbReference type="Proteomes" id="UP000664859">
    <property type="component" value="Unassembled WGS sequence"/>
</dbReference>
<gene>
    <name evidence="4" type="ORF">JKP88DRAFT_173238</name>
</gene>
<dbReference type="PANTHER" id="PTHR13213">
    <property type="entry name" value="MYB-BINDING PROTEIN 1A FAMILY MEMBER"/>
    <property type="match status" value="1"/>
</dbReference>
<organism evidence="4 5">
    <name type="scientific">Tribonema minus</name>
    <dbReference type="NCBI Taxonomy" id="303371"/>
    <lineage>
        <taxon>Eukaryota</taxon>
        <taxon>Sar</taxon>
        <taxon>Stramenopiles</taxon>
        <taxon>Ochrophyta</taxon>
        <taxon>PX clade</taxon>
        <taxon>Xanthophyceae</taxon>
        <taxon>Tribonematales</taxon>
        <taxon>Tribonemataceae</taxon>
        <taxon>Tribonema</taxon>
    </lineage>
</organism>
<keyword evidence="3" id="KW-0539">Nucleus</keyword>
<comment type="similarity">
    <text evidence="2">Belongs to the MYBBP1A family.</text>
</comment>
<dbReference type="GO" id="GO:0003677">
    <property type="term" value="F:DNA binding"/>
    <property type="evidence" value="ECO:0007669"/>
    <property type="project" value="InterPro"/>
</dbReference>
<protein>
    <submittedName>
        <fullName evidence="4">Uncharacterized protein</fullName>
    </submittedName>
</protein>
<dbReference type="SUPFAM" id="SSF48371">
    <property type="entry name" value="ARM repeat"/>
    <property type="match status" value="1"/>
</dbReference>
<dbReference type="InterPro" id="IPR016024">
    <property type="entry name" value="ARM-type_fold"/>
</dbReference>
<dbReference type="GO" id="GO:0006355">
    <property type="term" value="P:regulation of DNA-templated transcription"/>
    <property type="evidence" value="ECO:0007669"/>
    <property type="project" value="InterPro"/>
</dbReference>
<dbReference type="EMBL" id="JAFCMP010000004">
    <property type="protein sequence ID" value="KAG5192521.1"/>
    <property type="molecule type" value="Genomic_DNA"/>
</dbReference>
<comment type="caution">
    <text evidence="4">The sequence shown here is derived from an EMBL/GenBank/DDBJ whole genome shotgun (WGS) entry which is preliminary data.</text>
</comment>
<evidence type="ECO:0000256" key="2">
    <source>
        <dbReference type="ARBA" id="ARBA00006809"/>
    </source>
</evidence>
<evidence type="ECO:0000313" key="4">
    <source>
        <dbReference type="EMBL" id="KAG5192521.1"/>
    </source>
</evidence>
<dbReference type="AlphaFoldDB" id="A0A836CR26"/>
<evidence type="ECO:0000256" key="1">
    <source>
        <dbReference type="ARBA" id="ARBA00004123"/>
    </source>
</evidence>
<evidence type="ECO:0000313" key="5">
    <source>
        <dbReference type="Proteomes" id="UP000664859"/>
    </source>
</evidence>
<comment type="subcellular location">
    <subcellularLocation>
        <location evidence="1">Nucleus</location>
    </subcellularLocation>
</comment>
<accession>A0A836CR26</accession>
<dbReference type="GO" id="GO:0005730">
    <property type="term" value="C:nucleolus"/>
    <property type="evidence" value="ECO:0007669"/>
    <property type="project" value="InterPro"/>
</dbReference>
<proteinExistence type="inferred from homology"/>
<evidence type="ECO:0000256" key="3">
    <source>
        <dbReference type="ARBA" id="ARBA00023242"/>
    </source>
</evidence>
<sequence>MKGSNGAEAAVGAAAAGAGSADAATAISVASEATPSAGHSPAFTKFMRGFWDLATSNSPARQGAAFAVVQHLSDPNVPQKDVDYAVVRLLRGICSSREAARQGFATCLAEALLCLSEEQISTADMRDRLFEATKYNGSLKGQEERDACFGRLFGCAAIARSGRLGNSDANADVAVQLLQAVVELHRMRHWLRQVTVEAALDIAKELPDALLLSKGVPLLQQMLRPAATVSDGDAAAGEDASTPPLEDMQADQLSLAFGLHALLRERDLLESDSMALHKSMRRRHLITAGRGAALLEALKQSTRAFPRLHSVWGRIWDDLGLTLPRPDAISDKRLRYLKDFWTTVVDEGLADGTHTTKGSALLLVSQVLRRAPPAAVPVVISGGIIRLLLNHAGKEGATLHAMARSLLAGVSAATTDSADVQVALAASLLQKGGPRFDARTGTRTVAELLEYLDAASVLKHVEFLKAVARGGEAVEALEADEPDANNTEVRWALSD</sequence>
<dbReference type="Pfam" id="PF04931">
    <property type="entry name" value="DNA_pol_phi"/>
    <property type="match status" value="2"/>
</dbReference>